<feature type="transmembrane region" description="Helical" evidence="2">
    <location>
        <begin position="582"/>
        <end position="600"/>
    </location>
</feature>
<evidence type="ECO:0000313" key="5">
    <source>
        <dbReference type="Proteomes" id="UP001595075"/>
    </source>
</evidence>
<evidence type="ECO:0000259" key="3">
    <source>
        <dbReference type="Pfam" id="PF04083"/>
    </source>
</evidence>
<feature type="region of interest" description="Disordered" evidence="1">
    <location>
        <begin position="492"/>
        <end position="515"/>
    </location>
</feature>
<feature type="region of interest" description="Disordered" evidence="1">
    <location>
        <begin position="1"/>
        <end position="128"/>
    </location>
</feature>
<dbReference type="Pfam" id="PF04083">
    <property type="entry name" value="Abhydro_lipase"/>
    <property type="match status" value="1"/>
</dbReference>
<feature type="region of interest" description="Disordered" evidence="1">
    <location>
        <begin position="205"/>
        <end position="305"/>
    </location>
</feature>
<dbReference type="InterPro" id="IPR006693">
    <property type="entry name" value="AB_hydrolase_lipase"/>
</dbReference>
<evidence type="ECO:0000256" key="1">
    <source>
        <dbReference type="SAM" id="MobiDB-lite"/>
    </source>
</evidence>
<comment type="caution">
    <text evidence="4">The sequence shown here is derived from an EMBL/GenBank/DDBJ whole genome shotgun (WGS) entry which is preliminary data.</text>
</comment>
<proteinExistence type="predicted"/>
<dbReference type="Proteomes" id="UP001595075">
    <property type="component" value="Unassembled WGS sequence"/>
</dbReference>
<evidence type="ECO:0000313" key="4">
    <source>
        <dbReference type="EMBL" id="KAL2070958.1"/>
    </source>
</evidence>
<feature type="region of interest" description="Disordered" evidence="1">
    <location>
        <begin position="142"/>
        <end position="190"/>
    </location>
</feature>
<feature type="compositionally biased region" description="Polar residues" evidence="1">
    <location>
        <begin position="261"/>
        <end position="272"/>
    </location>
</feature>
<name>A0ABR4CNR2_9HELO</name>
<dbReference type="EMBL" id="JAZHXI010000006">
    <property type="protein sequence ID" value="KAL2070958.1"/>
    <property type="molecule type" value="Genomic_DNA"/>
</dbReference>
<keyword evidence="5" id="KW-1185">Reference proteome</keyword>
<keyword evidence="2" id="KW-0812">Transmembrane</keyword>
<gene>
    <name evidence="4" type="ORF">VTL71DRAFT_13984</name>
</gene>
<feature type="domain" description="Partial AB-hydrolase lipase" evidence="3">
    <location>
        <begin position="687"/>
        <end position="781"/>
    </location>
</feature>
<keyword evidence="2" id="KW-1133">Transmembrane helix</keyword>
<accession>A0ABR4CNR2</accession>
<feature type="compositionally biased region" description="Basic residues" evidence="1">
    <location>
        <begin position="9"/>
        <end position="26"/>
    </location>
</feature>
<evidence type="ECO:0000256" key="2">
    <source>
        <dbReference type="SAM" id="Phobius"/>
    </source>
</evidence>
<dbReference type="Gene3D" id="3.40.50.1820">
    <property type="entry name" value="alpha/beta hydrolase"/>
    <property type="match status" value="1"/>
</dbReference>
<organism evidence="4 5">
    <name type="scientific">Oculimacula yallundae</name>
    <dbReference type="NCBI Taxonomy" id="86028"/>
    <lineage>
        <taxon>Eukaryota</taxon>
        <taxon>Fungi</taxon>
        <taxon>Dikarya</taxon>
        <taxon>Ascomycota</taxon>
        <taxon>Pezizomycotina</taxon>
        <taxon>Leotiomycetes</taxon>
        <taxon>Helotiales</taxon>
        <taxon>Ploettnerulaceae</taxon>
        <taxon>Oculimacula</taxon>
    </lineage>
</organism>
<feature type="compositionally biased region" description="Polar residues" evidence="1">
    <location>
        <begin position="106"/>
        <end position="119"/>
    </location>
</feature>
<sequence length="1204" mass="132637">MKASSHAIKSLKKKASVLPRTRREKKKKSEESNKSKVHKSVSTGRVEPVRGAAPMLQPYDIPRPVHATKGRTAEASTSKPVRGTAPTLQPYDIPRPVHTEKGKTAGASTSKPVTGTAPTLQHFDKKGKTAEVYTSKPVTATAPTLQPFDKKGKTAEVPTSKTAEVHASKPVTATAPTRQSFDISRPVTKGKTAEVYASKPVTATAPTFQPFDVPRPVDTKGKAAEVPASKPVTATAPKSQPFDIPRPVDTKGKAAEVAASNPVTATAPTSQPFDIPRPVDTKGKTAEMPASKPVTARESPPTPQPFDIPKPVHAQQGKTASMPVKAEAGPTLQPFDIPRPVQTQVKTAEVPTRKTAASVPVKAQAGPTLQPFDIPKPVHAQQGKTAASVPVKTNAGPTLQSFDIPKPVYAQKGNTASVPVKAKAGPTLQSLEIPKPVHAKKVQTATVRDNMPVPILQPIDIPRPVKAKAAQPTTKQTTGVALPAFGPAPTLQPFEIPRPVHAKKGNGNNRTKKDVAPAARGTQGVLPATQRSKPVHLVNQTQNLAATALPYPPRTNNPLFPPIPTYGPSTLKNHMIWTLRQFLSYILSGIGIFFILIAYARHGLEGRFQRLFSKHPLPPRPFQEEENRRAEIRKLDSLAWMKREFLRKSPFPDIAAAADVEASANIGEKNGFIPTEGGPDKFVVDVGYYARRVGLDCEDFKVQTEDGFVLDLWHVYDPREYVRLRRAQRRARGPENIDAIRAPSRVTITSEKGKEAVKRKQKFPVLMMPGLMQSSGVYCTNDDHSLAFWLCKQGFDVWLGNNRCGFNPKHVEFKKSDPRMWAWNITHMATLDLPALTARVLSETSSPKLGLVGHSQGTTQTLIALSKHQRPSLSSKLSVFCALAPAVYGGPLLDRMHFRFLRIIPVSLFRLILGVKNFLPMITTVYAVQGKIPQSVIGGASYAVYNYLFGWGDSRWDRGVRDRCFMFAPTFISVEAMKWWLSRDGFAGHGCILQEEKDVQRDVEEDLLQDYFRHRRGCIEDDFATELLEKHIKEPRESQSWFQEEEDGEGAGWTPPMAFWVAGDDTLCDGRELLNRFERGREPGVRVLEGGMNVIDGYSHLDVVWACDVIEKVGWGVRDAIWSTVGKDDRERWRVPIGVEGVRPWVDDRFSGGGRRRVRPVYGSRRLLRLGTLLSSTLSPVPRHLDQFATGKPEIIFLFEGSKE</sequence>
<keyword evidence="2" id="KW-0472">Membrane</keyword>
<dbReference type="PANTHER" id="PTHR11005">
    <property type="entry name" value="LYSOSOMAL ACID LIPASE-RELATED"/>
    <property type="match status" value="1"/>
</dbReference>
<protein>
    <recommendedName>
        <fullName evidence="3">Partial AB-hydrolase lipase domain-containing protein</fullName>
    </recommendedName>
</protein>
<reference evidence="4 5" key="1">
    <citation type="journal article" date="2024" name="Commun. Biol.">
        <title>Comparative genomic analysis of thermophilic fungi reveals convergent evolutionary adaptations and gene losses.</title>
        <authorList>
            <person name="Steindorff A.S."/>
            <person name="Aguilar-Pontes M.V."/>
            <person name="Robinson A.J."/>
            <person name="Andreopoulos B."/>
            <person name="LaButti K."/>
            <person name="Kuo A."/>
            <person name="Mondo S."/>
            <person name="Riley R."/>
            <person name="Otillar R."/>
            <person name="Haridas S."/>
            <person name="Lipzen A."/>
            <person name="Grimwood J."/>
            <person name="Schmutz J."/>
            <person name="Clum A."/>
            <person name="Reid I.D."/>
            <person name="Moisan M.C."/>
            <person name="Butler G."/>
            <person name="Nguyen T.T.M."/>
            <person name="Dewar K."/>
            <person name="Conant G."/>
            <person name="Drula E."/>
            <person name="Henrissat B."/>
            <person name="Hansel C."/>
            <person name="Singer S."/>
            <person name="Hutchinson M.I."/>
            <person name="de Vries R.P."/>
            <person name="Natvig D.O."/>
            <person name="Powell A.J."/>
            <person name="Tsang A."/>
            <person name="Grigoriev I.V."/>
        </authorList>
    </citation>
    <scope>NUCLEOTIDE SEQUENCE [LARGE SCALE GENOMIC DNA]</scope>
    <source>
        <strain evidence="4 5">CBS 494.80</strain>
    </source>
</reference>
<dbReference type="SUPFAM" id="SSF53474">
    <property type="entry name" value="alpha/beta-Hydrolases"/>
    <property type="match status" value="1"/>
</dbReference>
<dbReference type="InterPro" id="IPR029058">
    <property type="entry name" value="AB_hydrolase_fold"/>
</dbReference>